<keyword evidence="1" id="KW-0472">Membrane</keyword>
<evidence type="ECO:0000313" key="2">
    <source>
        <dbReference type="EMBL" id="UOQ45848.1"/>
    </source>
</evidence>
<evidence type="ECO:0000256" key="1">
    <source>
        <dbReference type="SAM" id="Phobius"/>
    </source>
</evidence>
<protein>
    <submittedName>
        <fullName evidence="2">Uncharacterized protein</fullName>
    </submittedName>
</protein>
<feature type="transmembrane region" description="Helical" evidence="1">
    <location>
        <begin position="41"/>
        <end position="62"/>
    </location>
</feature>
<dbReference type="EMBL" id="CP095073">
    <property type="protein sequence ID" value="UOQ45848.1"/>
    <property type="molecule type" value="Genomic_DNA"/>
</dbReference>
<reference evidence="2 3" key="1">
    <citation type="submission" date="2022-04" db="EMBL/GenBank/DDBJ databases">
        <title>Halobacillus sp. isolated from saltern.</title>
        <authorList>
            <person name="Won M."/>
            <person name="Lee C.-M."/>
            <person name="Woen H.-Y."/>
            <person name="Kwon S.-W."/>
        </authorList>
    </citation>
    <scope>NUCLEOTIDE SEQUENCE [LARGE SCALE GENOMIC DNA]</scope>
    <source>
        <strain evidence="2 3">SSBR10-3</strain>
    </source>
</reference>
<accession>A0ABY4EN14</accession>
<keyword evidence="1" id="KW-1133">Transmembrane helix</keyword>
<dbReference type="RefSeq" id="WP_244712742.1">
    <property type="nucleotide sequence ID" value="NZ_CP095073.1"/>
</dbReference>
<keyword evidence="1" id="KW-0812">Transmembrane</keyword>
<gene>
    <name evidence="2" type="ORF">MUN89_07960</name>
</gene>
<organism evidence="2 3">
    <name type="scientific">Halobacillus salinarum</name>
    <dbReference type="NCBI Taxonomy" id="2932257"/>
    <lineage>
        <taxon>Bacteria</taxon>
        <taxon>Bacillati</taxon>
        <taxon>Bacillota</taxon>
        <taxon>Bacilli</taxon>
        <taxon>Bacillales</taxon>
        <taxon>Bacillaceae</taxon>
        <taxon>Halobacillus</taxon>
    </lineage>
</organism>
<dbReference type="Proteomes" id="UP000831787">
    <property type="component" value="Chromosome"/>
</dbReference>
<name>A0ABY4EN14_9BACI</name>
<feature type="transmembrane region" description="Helical" evidence="1">
    <location>
        <begin position="16"/>
        <end position="35"/>
    </location>
</feature>
<sequence>MVNLHTLLKQDARRQTALGVVLLSLALLFLAGLFFNYSTLLLGILYGLLFLISGSVLLFTGFRDYNRAGRTKRDFTKDEEKMNLEQVPATMYIGHYYKKETREKLYAMNGSVYSELKKRGSFPAVFYFTYSVTGGIWIPEEYTMYQKDGKPVYHLEKKGGLTWRGYVKNVNDEYLAYTTIKKNKATGKSVYRYIENEECKWFAEGDPYIAHYTVKDQKGFTWAVVKQGAVTKEAAAQFGDLPGSVIEWKVQEMVPSSLMAFIFLMQTHR</sequence>
<proteinExistence type="predicted"/>
<keyword evidence="3" id="KW-1185">Reference proteome</keyword>
<evidence type="ECO:0000313" key="3">
    <source>
        <dbReference type="Proteomes" id="UP000831787"/>
    </source>
</evidence>